<gene>
    <name evidence="3" type="ORF">DSTB1V02_LOCUS11413</name>
</gene>
<proteinExistence type="predicted"/>
<feature type="region of interest" description="Disordered" evidence="1">
    <location>
        <begin position="570"/>
        <end position="592"/>
    </location>
</feature>
<reference evidence="3" key="1">
    <citation type="submission" date="2020-11" db="EMBL/GenBank/DDBJ databases">
        <authorList>
            <person name="Tran Van P."/>
        </authorList>
    </citation>
    <scope>NUCLEOTIDE SEQUENCE</scope>
</reference>
<dbReference type="InterPro" id="IPR016187">
    <property type="entry name" value="CTDL_fold"/>
</dbReference>
<evidence type="ECO:0000313" key="4">
    <source>
        <dbReference type="Proteomes" id="UP000677054"/>
    </source>
</evidence>
<evidence type="ECO:0000256" key="2">
    <source>
        <dbReference type="SAM" id="SignalP"/>
    </source>
</evidence>
<evidence type="ECO:0000313" key="3">
    <source>
        <dbReference type="EMBL" id="CAD7251651.1"/>
    </source>
</evidence>
<dbReference type="SUPFAM" id="SSF57414">
    <property type="entry name" value="Hairpin loop containing domain-like"/>
    <property type="match status" value="1"/>
</dbReference>
<organism evidence="3">
    <name type="scientific">Darwinula stevensoni</name>
    <dbReference type="NCBI Taxonomy" id="69355"/>
    <lineage>
        <taxon>Eukaryota</taxon>
        <taxon>Metazoa</taxon>
        <taxon>Ecdysozoa</taxon>
        <taxon>Arthropoda</taxon>
        <taxon>Crustacea</taxon>
        <taxon>Oligostraca</taxon>
        <taxon>Ostracoda</taxon>
        <taxon>Podocopa</taxon>
        <taxon>Podocopida</taxon>
        <taxon>Darwinulocopina</taxon>
        <taxon>Darwinuloidea</taxon>
        <taxon>Darwinulidae</taxon>
        <taxon>Darwinula</taxon>
    </lineage>
</organism>
<dbReference type="SUPFAM" id="SSF56436">
    <property type="entry name" value="C-type lectin-like"/>
    <property type="match status" value="1"/>
</dbReference>
<accession>A0A7R9ACP5</accession>
<keyword evidence="2" id="KW-0732">Signal</keyword>
<dbReference type="Gene3D" id="3.10.100.10">
    <property type="entry name" value="Mannose-Binding Protein A, subunit A"/>
    <property type="match status" value="1"/>
</dbReference>
<sequence>MRMCPIRYVIVVVCLRSYAGGGDVYRGTSLHRENRRLLGITPFKIVEALPGTGPMTTVRCLVSCSKEWQCRAYQHCPNLGQCQLLPERLCDSPNYRLDPDPDCSYFDYYVNSKLTYVRLNRGAPSTRPQLAQRRADAAGTAVGPLPSDLPSRSLFAHFVLLLPGLLLGQTCTVNEECLMLREETRYVNGVCTCQPDPDFWHYPFVTSSPFCIRWLNNETLHLSENATVNATLGSNRFRLDVMRRDAAGLNVTLPTSKASTLVLISIGPDAITLCNVPSGLSGVPYGCLSYQSTEISPLGLWKTFYVKVSGTQVIICCQWWRNEVAWLDYISWYSTLGVVTDYGLFEGSDADARVRPGRQQWTATCPPDFQWVPEAGNCYLASPDLVFQTWTEAALYCMQRSSTLVSLNDTTPQVDMARVFSLAGARSSTLSRSVCIRSSAALGKESVTITDTGQRRTVKGRLPPRTGHCTHTFCDHLGSREHRKVRFCSAEEQAFTGSTADFSSNALVLDCTVTACRWTNSMVGPTVNMTLVSWNPLQSLGLSPNTYRPFYVTWSEGRAISGSLLCEKGPPLDRKGPLRLQGKGPGPKQPKRRMLMCL</sequence>
<dbReference type="EMBL" id="LR903217">
    <property type="protein sequence ID" value="CAD7251651.1"/>
    <property type="molecule type" value="Genomic_DNA"/>
</dbReference>
<dbReference type="Proteomes" id="UP000677054">
    <property type="component" value="Unassembled WGS sequence"/>
</dbReference>
<dbReference type="InterPro" id="IPR016186">
    <property type="entry name" value="C-type_lectin-like/link_sf"/>
</dbReference>
<feature type="chain" id="PRO_5036402844" description="C-type lectin domain-containing protein" evidence="2">
    <location>
        <begin position="22"/>
        <end position="598"/>
    </location>
</feature>
<protein>
    <recommendedName>
        <fullName evidence="5">C-type lectin domain-containing protein</fullName>
    </recommendedName>
</protein>
<evidence type="ECO:0008006" key="5">
    <source>
        <dbReference type="Google" id="ProtNLM"/>
    </source>
</evidence>
<feature type="signal peptide" evidence="2">
    <location>
        <begin position="1"/>
        <end position="21"/>
    </location>
</feature>
<dbReference type="AlphaFoldDB" id="A0A7R9ACP5"/>
<name>A0A7R9ACP5_9CRUS</name>
<keyword evidence="4" id="KW-1185">Reference proteome</keyword>
<evidence type="ECO:0000256" key="1">
    <source>
        <dbReference type="SAM" id="MobiDB-lite"/>
    </source>
</evidence>
<dbReference type="EMBL" id="CAJPEV010003700">
    <property type="protein sequence ID" value="CAG0900360.1"/>
    <property type="molecule type" value="Genomic_DNA"/>
</dbReference>